<organism evidence="7 8">
    <name type="scientific">Miscanthus lutarioriparius</name>
    <dbReference type="NCBI Taxonomy" id="422564"/>
    <lineage>
        <taxon>Eukaryota</taxon>
        <taxon>Viridiplantae</taxon>
        <taxon>Streptophyta</taxon>
        <taxon>Embryophyta</taxon>
        <taxon>Tracheophyta</taxon>
        <taxon>Spermatophyta</taxon>
        <taxon>Magnoliopsida</taxon>
        <taxon>Liliopsida</taxon>
        <taxon>Poales</taxon>
        <taxon>Poaceae</taxon>
        <taxon>PACMAD clade</taxon>
        <taxon>Panicoideae</taxon>
        <taxon>Andropogonodae</taxon>
        <taxon>Andropogoneae</taxon>
        <taxon>Saccharinae</taxon>
        <taxon>Miscanthus</taxon>
    </lineage>
</organism>
<keyword evidence="5" id="KW-1133">Transmembrane helix</keyword>
<sequence length="192" mass="20891">MEMEVSGALSSSVLYAAISLPCALLLLVVGEAGLRVASLALRGEMKAWWPTRAAMLGYRVARPGIDGLSAAYPSVFPDDDEPPPLPAEYCDRLAVAVYRRGEGKGQGQQAQDPDCAFCLSVVRNGEEVRELRCRHVFHRTCLDAWLVRPRATCPLCRDRLLPDESDYDHLSSSSASASANAYAHGGAIWHMT</sequence>
<keyword evidence="1" id="KW-0479">Metal-binding</keyword>
<feature type="domain" description="RING-type" evidence="6">
    <location>
        <begin position="115"/>
        <end position="157"/>
    </location>
</feature>
<dbReference type="GO" id="GO:0061630">
    <property type="term" value="F:ubiquitin protein ligase activity"/>
    <property type="evidence" value="ECO:0007669"/>
    <property type="project" value="TreeGrafter"/>
</dbReference>
<comment type="caution">
    <text evidence="7">The sequence shown here is derived from an EMBL/GenBank/DDBJ whole genome shotgun (WGS) entry which is preliminary data.</text>
</comment>
<evidence type="ECO:0000256" key="4">
    <source>
        <dbReference type="PROSITE-ProRule" id="PRU00175"/>
    </source>
</evidence>
<evidence type="ECO:0000313" key="8">
    <source>
        <dbReference type="Proteomes" id="UP000604825"/>
    </source>
</evidence>
<evidence type="ECO:0000259" key="6">
    <source>
        <dbReference type="PROSITE" id="PS50089"/>
    </source>
</evidence>
<dbReference type="PANTHER" id="PTHR45969:SF56">
    <property type="entry name" value="OS01G0266100 PROTEIN"/>
    <property type="match status" value="1"/>
</dbReference>
<dbReference type="CDD" id="cd16454">
    <property type="entry name" value="RING-H2_PA-TM-RING"/>
    <property type="match status" value="1"/>
</dbReference>
<name>A0A811NYS5_9POAL</name>
<proteinExistence type="predicted"/>
<feature type="transmembrane region" description="Helical" evidence="5">
    <location>
        <begin position="12"/>
        <end position="37"/>
    </location>
</feature>
<dbReference type="OrthoDB" id="785686at2759"/>
<evidence type="ECO:0000256" key="1">
    <source>
        <dbReference type="ARBA" id="ARBA00022723"/>
    </source>
</evidence>
<dbReference type="GO" id="GO:0008270">
    <property type="term" value="F:zinc ion binding"/>
    <property type="evidence" value="ECO:0007669"/>
    <property type="project" value="UniProtKB-KW"/>
</dbReference>
<evidence type="ECO:0000256" key="5">
    <source>
        <dbReference type="SAM" id="Phobius"/>
    </source>
</evidence>
<dbReference type="AlphaFoldDB" id="A0A811NYS5"/>
<dbReference type="InterPro" id="IPR001841">
    <property type="entry name" value="Znf_RING"/>
</dbReference>
<dbReference type="SMART" id="SM00184">
    <property type="entry name" value="RING"/>
    <property type="match status" value="1"/>
</dbReference>
<dbReference type="Gene3D" id="3.30.40.10">
    <property type="entry name" value="Zinc/RING finger domain, C3HC4 (zinc finger)"/>
    <property type="match status" value="1"/>
</dbReference>
<dbReference type="InterPro" id="IPR013083">
    <property type="entry name" value="Znf_RING/FYVE/PHD"/>
</dbReference>
<dbReference type="GO" id="GO:0016567">
    <property type="term" value="P:protein ubiquitination"/>
    <property type="evidence" value="ECO:0007669"/>
    <property type="project" value="TreeGrafter"/>
</dbReference>
<protein>
    <recommendedName>
        <fullName evidence="6">RING-type domain-containing protein</fullName>
    </recommendedName>
</protein>
<gene>
    <name evidence="7" type="ORF">NCGR_LOCUS21854</name>
</gene>
<accession>A0A811NYS5</accession>
<keyword evidence="5" id="KW-0472">Membrane</keyword>
<keyword evidence="5" id="KW-0812">Transmembrane</keyword>
<keyword evidence="2 4" id="KW-0863">Zinc-finger</keyword>
<dbReference type="EMBL" id="CAJGYO010000005">
    <property type="protein sequence ID" value="CAD6232097.1"/>
    <property type="molecule type" value="Genomic_DNA"/>
</dbReference>
<reference evidence="7" key="1">
    <citation type="submission" date="2020-10" db="EMBL/GenBank/DDBJ databases">
        <authorList>
            <person name="Han B."/>
            <person name="Lu T."/>
            <person name="Zhao Q."/>
            <person name="Huang X."/>
            <person name="Zhao Y."/>
        </authorList>
    </citation>
    <scope>NUCLEOTIDE SEQUENCE</scope>
</reference>
<evidence type="ECO:0000256" key="2">
    <source>
        <dbReference type="ARBA" id="ARBA00022771"/>
    </source>
</evidence>
<dbReference type="PROSITE" id="PS50089">
    <property type="entry name" value="ZF_RING_2"/>
    <property type="match status" value="1"/>
</dbReference>
<evidence type="ECO:0000256" key="3">
    <source>
        <dbReference type="ARBA" id="ARBA00022833"/>
    </source>
</evidence>
<dbReference type="PANTHER" id="PTHR45969">
    <property type="entry name" value="RING ZINC FINGER PROTEIN-RELATED"/>
    <property type="match status" value="1"/>
</dbReference>
<keyword evidence="3" id="KW-0862">Zinc</keyword>
<dbReference type="Proteomes" id="UP000604825">
    <property type="component" value="Unassembled WGS sequence"/>
</dbReference>
<dbReference type="Pfam" id="PF13639">
    <property type="entry name" value="zf-RING_2"/>
    <property type="match status" value="1"/>
</dbReference>
<evidence type="ECO:0000313" key="7">
    <source>
        <dbReference type="EMBL" id="CAD6232097.1"/>
    </source>
</evidence>
<dbReference type="SUPFAM" id="SSF57850">
    <property type="entry name" value="RING/U-box"/>
    <property type="match status" value="1"/>
</dbReference>
<keyword evidence="8" id="KW-1185">Reference proteome</keyword>